<evidence type="ECO:0000313" key="2">
    <source>
        <dbReference type="RefSeq" id="XP_034251824.1"/>
    </source>
</evidence>
<gene>
    <name evidence="2" type="primary">LOC117651680</name>
</gene>
<keyword evidence="1" id="KW-1185">Reference proteome</keyword>
<reference evidence="2" key="1">
    <citation type="submission" date="2025-08" db="UniProtKB">
        <authorList>
            <consortium name="RefSeq"/>
        </authorList>
    </citation>
    <scope>IDENTIFICATION</scope>
    <source>
        <tissue evidence="2">Total insect</tissue>
    </source>
</reference>
<proteinExistence type="predicted"/>
<dbReference type="AlphaFoldDB" id="A0A6P9A3P7"/>
<dbReference type="RefSeq" id="XP_034251824.1">
    <property type="nucleotide sequence ID" value="XM_034395933.1"/>
</dbReference>
<protein>
    <submittedName>
        <fullName evidence="2">Uncharacterized protein LOC117651680 isoform X1</fullName>
    </submittedName>
</protein>
<organism evidence="2">
    <name type="scientific">Thrips palmi</name>
    <name type="common">Melon thrips</name>
    <dbReference type="NCBI Taxonomy" id="161013"/>
    <lineage>
        <taxon>Eukaryota</taxon>
        <taxon>Metazoa</taxon>
        <taxon>Ecdysozoa</taxon>
        <taxon>Arthropoda</taxon>
        <taxon>Hexapoda</taxon>
        <taxon>Insecta</taxon>
        <taxon>Pterygota</taxon>
        <taxon>Neoptera</taxon>
        <taxon>Paraneoptera</taxon>
        <taxon>Thysanoptera</taxon>
        <taxon>Terebrantia</taxon>
        <taxon>Thripoidea</taxon>
        <taxon>Thripidae</taxon>
        <taxon>Thrips</taxon>
    </lineage>
</organism>
<dbReference type="OrthoDB" id="442460at2759"/>
<dbReference type="InParanoid" id="A0A6P9A3P7"/>
<dbReference type="KEGG" id="tpal:117651680"/>
<evidence type="ECO:0000313" key="1">
    <source>
        <dbReference type="Proteomes" id="UP000515158"/>
    </source>
</evidence>
<dbReference type="GeneID" id="117651680"/>
<sequence>MSVQIPDPKKVAPSFECPHCRITSYNISKCEQCNYIFPTYNVEIGSDLKYSKPTVQLAAPTQDFTGLGNNSQLLVPPKSVKLGVACPHCKTISYDPSKCGLCNLTLPGSLPKLVVCDFRHAEPSKQSTAPTQNTKFRTSAVKMAGQNPSVQSAAVTQNFTGIKLNSSVLITSKSVNVGVLCPSCGILSYNISNCDQCSRTLPGNVEIICDSKNSNNSKPPTQSTNPILPTKIARVAAVCPHCGFLSFGLSKCERCKNTLQNSLKPVPGFKSPKRLVKPTVPILPKLTLLKVSQSTVLTQKFTDPSHQFTDVKLQRLSTVPMLKFADVKLQSHSTVPTYNFTDVKLQSLPVAQPEEDKPKCCPHCDLSLNFSKCQHCIQGDKNLMPAQTIPAQKITEVKLNGQLQPPTMTQKVKAILESFEITRKEFSTSTDTGVKISEEVAAMIRCLNHENKREKPRIETHPTLNTDCVAVEERACCQSSVDIQQTLTKPDNEVEQIEKSRTAMHPAINGVAAEFTDPAFVEEPLSFAGKYSASVEDGELQEEPVAPAAPYHYLLMLCKALHIGTYKVVTSEKVVLSTKGLVMRVPLPSDQSVIVSIAISDICRFMVSYSRTMPVLFINLSTNGGSKVRKALHMNDLNDESFYFDPSSTDDTLRHIILLPENITEDFKMKLTRIVDISRRTLVQICVGPELKLFKNPACAVPEIVTLSSDEEE</sequence>
<accession>A0A6P9A3P7</accession>
<name>A0A6P9A3P7_THRPL</name>
<dbReference type="Proteomes" id="UP000515158">
    <property type="component" value="Unplaced"/>
</dbReference>